<dbReference type="Proteomes" id="UP000029553">
    <property type="component" value="Unassembled WGS sequence"/>
</dbReference>
<reference evidence="1 2" key="1">
    <citation type="submission" date="2013-09" db="EMBL/GenBank/DDBJ databases">
        <title>High correlation between genotypes and phenotypes of environmental bacteria Comamonas testosteroni strains.</title>
        <authorList>
            <person name="Liu L."/>
            <person name="Zhu W."/>
            <person name="Xia X."/>
            <person name="Xu B."/>
            <person name="Luo M."/>
            <person name="Wang G."/>
        </authorList>
    </citation>
    <scope>NUCLEOTIDE SEQUENCE [LARGE SCALE GENOMIC DNA]</scope>
    <source>
        <strain evidence="1 2">JL40</strain>
    </source>
</reference>
<dbReference type="RefSeq" id="WP_034367621.1">
    <property type="nucleotide sequence ID" value="NZ_AWOR01000037.1"/>
</dbReference>
<organism evidence="1 2">
    <name type="scientific">Comamonas testosteroni</name>
    <name type="common">Pseudomonas testosteroni</name>
    <dbReference type="NCBI Taxonomy" id="285"/>
    <lineage>
        <taxon>Bacteria</taxon>
        <taxon>Pseudomonadati</taxon>
        <taxon>Pseudomonadota</taxon>
        <taxon>Betaproteobacteria</taxon>
        <taxon>Burkholderiales</taxon>
        <taxon>Comamonadaceae</taxon>
        <taxon>Comamonas</taxon>
    </lineage>
</organism>
<proteinExistence type="predicted"/>
<dbReference type="AlphaFoldDB" id="A0A096FKF2"/>
<protein>
    <submittedName>
        <fullName evidence="1">Uncharacterized protein</fullName>
    </submittedName>
</protein>
<accession>A0A096FKF2</accession>
<name>A0A096FKF2_COMTE</name>
<comment type="caution">
    <text evidence="1">The sequence shown here is derived from an EMBL/GenBank/DDBJ whole genome shotgun (WGS) entry which is preliminary data.</text>
</comment>
<dbReference type="EMBL" id="AWOR01000037">
    <property type="protein sequence ID" value="KGH30846.1"/>
    <property type="molecule type" value="Genomic_DNA"/>
</dbReference>
<sequence>MTHTYAPKATMNPVRLDDNHNGKFTAWILSTSFTGSYEECQSWLRGHGEHITWSVSPAQGMGPTYHHLIGLSRPMLLNCTSEEAHKIAAAEEMYKSLKALQDVGMLEDDSRGMHGGIQEAKANARAILAKLASSF</sequence>
<evidence type="ECO:0000313" key="1">
    <source>
        <dbReference type="EMBL" id="KGH30846.1"/>
    </source>
</evidence>
<evidence type="ECO:0000313" key="2">
    <source>
        <dbReference type="Proteomes" id="UP000029553"/>
    </source>
</evidence>
<gene>
    <name evidence="1" type="ORF">P353_08270</name>
</gene>